<accession>A0A858Q4G6</accession>
<dbReference type="GO" id="GO:0016491">
    <property type="term" value="F:oxidoreductase activity"/>
    <property type="evidence" value="ECO:0007669"/>
    <property type="project" value="TreeGrafter"/>
</dbReference>
<dbReference type="Proteomes" id="UP000503004">
    <property type="component" value="Chromosome"/>
</dbReference>
<sequence>MTEPTGRTRRAAAGCLLLLFGIASSAVAGEAANAFDRTLMHPAIPLVDEDGRHVLESGRPYSVRMSCGNGSGGGCHDYDAMNHAYHFEQGRDETRDDYGAKRGLPHLVGPGYFGGFNCMQGNAAAALARKANPNEAEFGDYGAAGYVRACSTCHLGGGWEESDRAGTRYDRGVDGSIPAWDGDYYDRNGDGQVVPWDWKKSGVREADCMTCHADFSLLKKFPASGLGGNGDGTAGALDHWGLLQDGKFVAQGFFRHANSAMFEFLDVRPDLAGGAQLLTVERTVKPGTAKPDYDLVLSDSGEPVLHWNRDAFDDNGKVQIPMRRFPGNDNCMLCHLAGAGINRINAKVKSSRRGFYGFGAEAAETLGEDGKPVDDYKDDVHKGKSWTDDTGETRIIDNCNACHAKQYYKPAYANIDLDADHDFPKGNGDADIRNDLDYQPGPADCEYCHSTAKNPALPSGQPTLLDAHRERWKSSGFMRGYATNSYNRVVQVHFDDLACQACHNHKAVYNGKNLPMHYRYRARADGALRVIPYVPNARFFVQDRSSGRVLYRYERQSVFRMKSDGQAAIVDPLSGQEIGSVTVTGGQFDLPSTYNDFKALKQAYDGLLEGKGYVSADVRFVYAESNEYIFTHQTRRAEQAVACEECHTRRADGSINGAVAANGLMGANRVIEVARIPDSRLVDEGVVALASGYHKVQSDGRITETVSEVLEATHKAPDMSILKAATSRAVGGPLRKLPASEAVTLASLDADAAGKLTAQWDSSLSLTFSAKVGHASVQGAALFIPGSPLNQLLLDGVRAELSSKEPTAAERRKVGKLGGGALASDIYSLSLSRSGGNAVKNFGSGNGWIKLPYAGAATRIKGVKVAYSEDGRSWRMLPRERIAAFKAGSGGEAGYVLLRLKRPVASLAFTGKAGSKS</sequence>
<dbReference type="RefSeq" id="WP_169601558.1">
    <property type="nucleotide sequence ID" value="NZ_CP046565.1"/>
</dbReference>
<dbReference type="AlphaFoldDB" id="A0A858Q4G6"/>
<keyword evidence="4" id="KW-1185">Reference proteome</keyword>
<dbReference type="InterPro" id="IPR036280">
    <property type="entry name" value="Multihaem_cyt_sf"/>
</dbReference>
<reference evidence="4" key="1">
    <citation type="submission" date="2019-12" db="EMBL/GenBank/DDBJ databases">
        <authorList>
            <person name="Awala S.I."/>
            <person name="Rhee S.K."/>
        </authorList>
    </citation>
    <scope>NUCLEOTIDE SEQUENCE [LARGE SCALE GENOMIC DNA]</scope>
    <source>
        <strain evidence="4">IM1</strain>
    </source>
</reference>
<proteinExistence type="predicted"/>
<dbReference type="PANTHER" id="PTHR35038">
    <property type="entry name" value="DISSIMILATORY SULFITE REDUCTASE SIRA"/>
    <property type="match status" value="1"/>
</dbReference>
<evidence type="ECO:0000313" key="3">
    <source>
        <dbReference type="EMBL" id="QJD28729.1"/>
    </source>
</evidence>
<dbReference type="KEGG" id="metu:GNH96_01255"/>
<feature type="chain" id="PRO_5032324748" evidence="2">
    <location>
        <begin position="29"/>
        <end position="917"/>
    </location>
</feature>
<organism evidence="3 4">
    <name type="scientific">Methylococcus geothermalis</name>
    <dbReference type="NCBI Taxonomy" id="2681310"/>
    <lineage>
        <taxon>Bacteria</taxon>
        <taxon>Pseudomonadati</taxon>
        <taxon>Pseudomonadota</taxon>
        <taxon>Gammaproteobacteria</taxon>
        <taxon>Methylococcales</taxon>
        <taxon>Methylococcaceae</taxon>
        <taxon>Methylococcus</taxon>
    </lineage>
</organism>
<dbReference type="EMBL" id="CP046565">
    <property type="protein sequence ID" value="QJD28729.1"/>
    <property type="molecule type" value="Genomic_DNA"/>
</dbReference>
<dbReference type="InterPro" id="IPR051829">
    <property type="entry name" value="Multiheme_Cytochr_ET"/>
</dbReference>
<gene>
    <name evidence="3" type="ORF">GNH96_01255</name>
</gene>
<evidence type="ECO:0000256" key="1">
    <source>
        <dbReference type="ARBA" id="ARBA00022729"/>
    </source>
</evidence>
<dbReference type="SUPFAM" id="SSF48695">
    <property type="entry name" value="Multiheme cytochromes"/>
    <property type="match status" value="1"/>
</dbReference>
<keyword evidence="1 2" id="KW-0732">Signal</keyword>
<protein>
    <submittedName>
        <fullName evidence="3">Cytochrome C</fullName>
    </submittedName>
</protein>
<evidence type="ECO:0000256" key="2">
    <source>
        <dbReference type="SAM" id="SignalP"/>
    </source>
</evidence>
<feature type="signal peptide" evidence="2">
    <location>
        <begin position="1"/>
        <end position="28"/>
    </location>
</feature>
<evidence type="ECO:0000313" key="4">
    <source>
        <dbReference type="Proteomes" id="UP000503004"/>
    </source>
</evidence>
<name>A0A858Q4G6_9GAMM</name>
<dbReference type="PANTHER" id="PTHR35038:SF5">
    <property type="entry name" value="CYTOCHROME C-TYPE PROTEIN NRFB"/>
    <property type="match status" value="1"/>
</dbReference>